<dbReference type="OrthoDB" id="3033974at2759"/>
<dbReference type="Gene3D" id="1.20.5.4130">
    <property type="match status" value="1"/>
</dbReference>
<feature type="domain" description="NB-ARC" evidence="7">
    <location>
        <begin position="217"/>
        <end position="373"/>
    </location>
</feature>
<keyword evidence="2" id="KW-0433">Leucine-rich repeat</keyword>
<dbReference type="GO" id="GO:0005524">
    <property type="term" value="F:ATP binding"/>
    <property type="evidence" value="ECO:0007669"/>
    <property type="project" value="UniProtKB-KW"/>
</dbReference>
<evidence type="ECO:0000256" key="6">
    <source>
        <dbReference type="ARBA" id="ARBA00022840"/>
    </source>
</evidence>
<proteinExistence type="inferred from homology"/>
<dbReference type="InterPro" id="IPR041118">
    <property type="entry name" value="Rx_N"/>
</dbReference>
<comment type="caution">
    <text evidence="9">The sequence shown here is derived from an EMBL/GenBank/DDBJ whole genome shotgun (WGS) entry which is preliminary data.</text>
</comment>
<dbReference type="PANTHER" id="PTHR36766:SF40">
    <property type="entry name" value="DISEASE RESISTANCE PROTEIN RGA3"/>
    <property type="match status" value="1"/>
</dbReference>
<sequence length="1016" mass="114458">MTTEDAIRSTVAQAVERFAAYIGTLPHAAASWVPSSSSSTTRTNCDINTVHAKAQWLIRMLSWVRATLDDAEDMDITEEPVRDWLRELQEVADDAEDVLDELPHQALRLGLMENGGRTAGSIAERVSKRASEISIRRQRMEDIVSKFMKIKKPEQALKLDYHKEQMHAETLSARRTTSSVIEEPRILGRDEELAKIKQFLLSSDDAEESRGSDDMDDHVSAITIVGMGGLGKTTLAQLAYNDAHVNQHFQLKSWVCVSEDFDVVRLTKAMLQSLDVEDSGLSELDPLQRKLLERLNGKERLLLVLDDVWEAENLDIHNWNLLTAPLSNRSADTKILMTTRSRKVSEMLSRNSAYGLGFLSDEDTLELLKPSVKLESLKISGFKGPSYPSWLGDPSFFRLGTIVLHECKSWASLPPLGQLPSLKSLYISKARAVEYIGSEFFSGGFPQLEELTLEDMHNWKSWCGAQEGDFPKLKKLSIKRCENLQFLSLINLAALEDMHISISSNHKLLCMPAQLSPAPQSEDEPHLQLEHVGQREAEYILGMCFHICRLTVKRCSNLASLPVGNQSDLKDVEISDCPELWITSVSPQLWQLPSLQRINVNGIRGAKAIKVVRGSYMELMNVHPLVASVLLKEFSRMILQLTIIGYENLTSLPWTDLITLEYLAIRECPLFQLLDAEQLPSTLQVLCIYGNPYETEQCSQHQHFQRLKQVQQCSNKEGGQHNLYLVFRNVQDASAASKFCSMDFTKIHTLDIEWDCCTNDRSNVTDAVTQEVLFNLYSLCISSKRLVIRGYTGSGFAGCYADFSSKKLRTDVLHSRLSNVSLLQCSKCDLAPLSGLPFLQELYVEGASNLESVVLDCLFPYDDHMSARERRATHTSIAFPCLQKLEFHDMPVWKEWLGTKEGDFPFLWKLVLKHCPRLRALPHLPPGLKELILEGCQELRSLSSSSQDLKSLKSLWRLSVTNCPNLDFTATEGPPPRLELMSLTGCPLLLAWCEGHPRMLASLNYLLVDGVQISFL</sequence>
<evidence type="ECO:0000256" key="2">
    <source>
        <dbReference type="ARBA" id="ARBA00022614"/>
    </source>
</evidence>
<evidence type="ECO:0000313" key="9">
    <source>
        <dbReference type="EMBL" id="MQM23655.1"/>
    </source>
</evidence>
<evidence type="ECO:0000259" key="8">
    <source>
        <dbReference type="Pfam" id="PF18052"/>
    </source>
</evidence>
<dbReference type="PRINTS" id="PR00364">
    <property type="entry name" value="DISEASERSIST"/>
</dbReference>
<evidence type="ECO:0000256" key="5">
    <source>
        <dbReference type="ARBA" id="ARBA00022821"/>
    </source>
</evidence>
<evidence type="ECO:0000256" key="3">
    <source>
        <dbReference type="ARBA" id="ARBA00022737"/>
    </source>
</evidence>
<comment type="similarity">
    <text evidence="1">Belongs to the disease resistance NB-LRR family.</text>
</comment>
<dbReference type="GO" id="GO:0006952">
    <property type="term" value="P:defense response"/>
    <property type="evidence" value="ECO:0007669"/>
    <property type="project" value="UniProtKB-KW"/>
</dbReference>
<dbReference type="Proteomes" id="UP000652761">
    <property type="component" value="Unassembled WGS sequence"/>
</dbReference>
<keyword evidence="4" id="KW-0547">Nucleotide-binding</keyword>
<gene>
    <name evidence="9" type="ORF">Taro_056722</name>
</gene>
<dbReference type="GO" id="GO:0043531">
    <property type="term" value="F:ADP binding"/>
    <property type="evidence" value="ECO:0007669"/>
    <property type="project" value="InterPro"/>
</dbReference>
<evidence type="ECO:0000259" key="7">
    <source>
        <dbReference type="Pfam" id="PF00931"/>
    </source>
</evidence>
<dbReference type="Pfam" id="PF18052">
    <property type="entry name" value="Rx_N"/>
    <property type="match status" value="1"/>
</dbReference>
<dbReference type="SUPFAM" id="SSF52540">
    <property type="entry name" value="P-loop containing nucleoside triphosphate hydrolases"/>
    <property type="match status" value="1"/>
</dbReference>
<protein>
    <recommendedName>
        <fullName evidence="11">Disease resistance RPP13-like protein 1</fullName>
    </recommendedName>
</protein>
<dbReference type="Pfam" id="PF00931">
    <property type="entry name" value="NB-ARC"/>
    <property type="match status" value="1"/>
</dbReference>
<dbReference type="Gene3D" id="3.40.50.300">
    <property type="entry name" value="P-loop containing nucleotide triphosphate hydrolases"/>
    <property type="match status" value="1"/>
</dbReference>
<dbReference type="InterPro" id="IPR027417">
    <property type="entry name" value="P-loop_NTPase"/>
</dbReference>
<keyword evidence="5" id="KW-0611">Plant defense</keyword>
<keyword evidence="6" id="KW-0067">ATP-binding</keyword>
<dbReference type="PANTHER" id="PTHR36766">
    <property type="entry name" value="PLANT BROAD-SPECTRUM MILDEW RESISTANCE PROTEIN RPW8"/>
    <property type="match status" value="1"/>
</dbReference>
<evidence type="ECO:0000256" key="4">
    <source>
        <dbReference type="ARBA" id="ARBA00022741"/>
    </source>
</evidence>
<dbReference type="Gene3D" id="3.80.10.10">
    <property type="entry name" value="Ribonuclease Inhibitor"/>
    <property type="match status" value="3"/>
</dbReference>
<keyword evidence="3" id="KW-0677">Repeat</keyword>
<evidence type="ECO:0000313" key="10">
    <source>
        <dbReference type="Proteomes" id="UP000652761"/>
    </source>
</evidence>
<dbReference type="SUPFAM" id="SSF52058">
    <property type="entry name" value="L domain-like"/>
    <property type="match status" value="2"/>
</dbReference>
<dbReference type="AlphaFoldDB" id="A0A843XY97"/>
<dbReference type="EMBL" id="NMUH01017251">
    <property type="protein sequence ID" value="MQM23655.1"/>
    <property type="molecule type" value="Genomic_DNA"/>
</dbReference>
<organism evidence="9 10">
    <name type="scientific">Colocasia esculenta</name>
    <name type="common">Wild taro</name>
    <name type="synonym">Arum esculentum</name>
    <dbReference type="NCBI Taxonomy" id="4460"/>
    <lineage>
        <taxon>Eukaryota</taxon>
        <taxon>Viridiplantae</taxon>
        <taxon>Streptophyta</taxon>
        <taxon>Embryophyta</taxon>
        <taxon>Tracheophyta</taxon>
        <taxon>Spermatophyta</taxon>
        <taxon>Magnoliopsida</taxon>
        <taxon>Liliopsida</taxon>
        <taxon>Araceae</taxon>
        <taxon>Aroideae</taxon>
        <taxon>Colocasieae</taxon>
        <taxon>Colocasia</taxon>
    </lineage>
</organism>
<reference evidence="9" key="1">
    <citation type="submission" date="2017-07" db="EMBL/GenBank/DDBJ databases">
        <title>Taro Niue Genome Assembly and Annotation.</title>
        <authorList>
            <person name="Atibalentja N."/>
            <person name="Keating K."/>
            <person name="Fields C.J."/>
        </authorList>
    </citation>
    <scope>NUCLEOTIDE SEQUENCE</scope>
    <source>
        <strain evidence="9">Niue_2</strain>
        <tissue evidence="9">Leaf</tissue>
    </source>
</reference>
<feature type="domain" description="Disease resistance N-terminal" evidence="8">
    <location>
        <begin position="47"/>
        <end position="110"/>
    </location>
</feature>
<dbReference type="InterPro" id="IPR002182">
    <property type="entry name" value="NB-ARC"/>
</dbReference>
<dbReference type="GO" id="GO:0051707">
    <property type="term" value="P:response to other organism"/>
    <property type="evidence" value="ECO:0007669"/>
    <property type="project" value="UniProtKB-ARBA"/>
</dbReference>
<name>A0A843XY97_COLES</name>
<dbReference type="InterPro" id="IPR032675">
    <property type="entry name" value="LRR_dom_sf"/>
</dbReference>
<keyword evidence="10" id="KW-1185">Reference proteome</keyword>
<evidence type="ECO:0008006" key="11">
    <source>
        <dbReference type="Google" id="ProtNLM"/>
    </source>
</evidence>
<evidence type="ECO:0000256" key="1">
    <source>
        <dbReference type="ARBA" id="ARBA00008894"/>
    </source>
</evidence>
<accession>A0A843XY97</accession>